<evidence type="ECO:0000256" key="4">
    <source>
        <dbReference type="ARBA" id="ARBA00022614"/>
    </source>
</evidence>
<keyword evidence="7" id="KW-0677">Repeat</keyword>
<proteinExistence type="inferred from homology"/>
<feature type="transmembrane region" description="Helical" evidence="12">
    <location>
        <begin position="873"/>
        <end position="902"/>
    </location>
</feature>
<dbReference type="FunFam" id="3.80.10.10:FF:000041">
    <property type="entry name" value="LRR receptor-like serine/threonine-protein kinase ERECTA"/>
    <property type="match status" value="1"/>
</dbReference>
<dbReference type="Pfam" id="PF00560">
    <property type="entry name" value="LRR_1"/>
    <property type="match status" value="7"/>
</dbReference>
<evidence type="ECO:0000256" key="2">
    <source>
        <dbReference type="ARBA" id="ARBA00009592"/>
    </source>
</evidence>
<name>B2BXR6_9ROSI</name>
<evidence type="ECO:0000256" key="1">
    <source>
        <dbReference type="ARBA" id="ARBA00004251"/>
    </source>
</evidence>
<feature type="signal peptide" evidence="13">
    <location>
        <begin position="1"/>
        <end position="20"/>
    </location>
</feature>
<dbReference type="InterPro" id="IPR032675">
    <property type="entry name" value="LRR_dom_sf"/>
</dbReference>
<dbReference type="FunFam" id="3.80.10.10:FF:000095">
    <property type="entry name" value="LRR receptor-like serine/threonine-protein kinase GSO1"/>
    <property type="match status" value="1"/>
</dbReference>
<comment type="subcellular location">
    <subcellularLocation>
        <location evidence="1">Cell membrane</location>
        <topology evidence="1">Single-pass type I membrane protein</topology>
    </subcellularLocation>
</comment>
<dbReference type="PANTHER" id="PTHR48062">
    <property type="entry name" value="RECEPTOR-LIKE PROTEIN 14"/>
    <property type="match status" value="1"/>
</dbReference>
<dbReference type="InterPro" id="IPR013210">
    <property type="entry name" value="LRR_N_plant-typ"/>
</dbReference>
<keyword evidence="5 12" id="KW-0812">Transmembrane</keyword>
<dbReference type="AlphaFoldDB" id="B2BXR6"/>
<dbReference type="PANTHER" id="PTHR48062:SF63">
    <property type="entry name" value="RECEPTOR-LIKE PROTEIN 1"/>
    <property type="match status" value="1"/>
</dbReference>
<dbReference type="InterPro" id="IPR051502">
    <property type="entry name" value="RLP_Defense_Trigger"/>
</dbReference>
<dbReference type="Gene3D" id="3.80.10.10">
    <property type="entry name" value="Ribonuclease Inhibitor"/>
    <property type="match status" value="5"/>
</dbReference>
<keyword evidence="3" id="KW-1003">Cell membrane</keyword>
<organism evidence="15">
    <name type="scientific">Tarenaya spinosa</name>
    <dbReference type="NCBI Taxonomy" id="228870"/>
    <lineage>
        <taxon>Eukaryota</taxon>
        <taxon>Viridiplantae</taxon>
        <taxon>Streptophyta</taxon>
        <taxon>Embryophyta</taxon>
        <taxon>Tracheophyta</taxon>
        <taxon>Spermatophyta</taxon>
        <taxon>Magnoliopsida</taxon>
        <taxon>eudicotyledons</taxon>
        <taxon>Gunneridae</taxon>
        <taxon>Pentapetalae</taxon>
        <taxon>rosids</taxon>
        <taxon>malvids</taxon>
        <taxon>Brassicales</taxon>
        <taxon>Cleomaceae</taxon>
        <taxon>New World clade</taxon>
        <taxon>Tarenaya</taxon>
    </lineage>
</organism>
<protein>
    <recommendedName>
        <fullName evidence="14">Leucine-rich repeat-containing N-terminal plant-type domain-containing protein</fullName>
    </recommendedName>
</protein>
<sequence length="908" mass="101366">MALALLIITLTLQVYQCGSCSDKERTSLLRIKASVALLHDTGNPQVLPSWTDDPKFSDCCLWERVNCSITSGHVVELSLDGVMNETGQILNLSLLRSFENLQSLVLSRNGFGGLFDQFEGLIMNLTKLQKLDLSYNRFTGFGHGRGLANPGNLQVLNLRGNQLISAPEGEIIPTHSLPRFLVLSCKLSGYLDICGLTHLRELDLSSNALTGLPYCFGNLSRLRTLDLSHNELSGDLSSFVSALPPLEYLSLLDNNFEGPFSFDSLVNQSSLEVFRLSSRVGRIQLVHPESSWTPYFQLKILQLWNCTFEDSMLRFVIHQHELRAIDLSHNQLVGSFPDWLLKNNTMLQMVLLNGNSLEKLLLPDLVHGLQVLDISNNRISGSVPEDIGIVLPNLTYMNFSNNQFQGRIPSSFGEMKSLRLLDMSSNSLSGQLPKPFLTGCSSLLLLKLSHNQLQGKVFPGYSNLTDLVALLLEGNNFSGSIGKGLSNSVKLQHIDISDNMLSNELPHWISRLLRLLFLRLRGNRIQGPFPHQLQELTRLQEVDISDNNLSGSLPWNLNISSLRELKLQNNGLEGHIPDSLFESRVLKVIDLRNNKLSGNILNSIGKISPLRVLLLRNNRLRGHIPEKICHLSKVNLLDLSHNKFRGFMPSCIGNMSFGMHGYEDSNEMGVCIDFISLNIGFWEYFHYSSDLVLEDTLETNHIVEPPILAEFLAKRRYESFQGEIVSDMFGLDLSSNALSGSIPVQVGDLQKIHFLDLSRNRFTGSIPESVAKLKNIESLDLSNNNLTGNIPTQLSGLNNLGYFNVSYNNLSGQIPFKDHLTTFDEQSYIGNEDLCGPPKNKSCVPLGVQESEREEDENYEDDDEGDVIIDMEWFYWSFSATYVSILVGHANGFIVSIFSLIISSGAGS</sequence>
<dbReference type="InterPro" id="IPR001611">
    <property type="entry name" value="Leu-rich_rpt"/>
</dbReference>
<evidence type="ECO:0000256" key="3">
    <source>
        <dbReference type="ARBA" id="ARBA00022475"/>
    </source>
</evidence>
<keyword evidence="10" id="KW-0675">Receptor</keyword>
<evidence type="ECO:0000259" key="14">
    <source>
        <dbReference type="Pfam" id="PF08263"/>
    </source>
</evidence>
<evidence type="ECO:0000256" key="10">
    <source>
        <dbReference type="ARBA" id="ARBA00023170"/>
    </source>
</evidence>
<keyword evidence="9 12" id="KW-0472">Membrane</keyword>
<dbReference type="SMART" id="SM00365">
    <property type="entry name" value="LRR_SD22"/>
    <property type="match status" value="6"/>
</dbReference>
<evidence type="ECO:0000256" key="6">
    <source>
        <dbReference type="ARBA" id="ARBA00022729"/>
    </source>
</evidence>
<dbReference type="InterPro" id="IPR003591">
    <property type="entry name" value="Leu-rich_rpt_typical-subtyp"/>
</dbReference>
<keyword evidence="8 12" id="KW-1133">Transmembrane helix</keyword>
<evidence type="ECO:0000256" key="5">
    <source>
        <dbReference type="ARBA" id="ARBA00022692"/>
    </source>
</evidence>
<dbReference type="Pfam" id="PF13516">
    <property type="entry name" value="LRR_6"/>
    <property type="match status" value="1"/>
</dbReference>
<dbReference type="PROSITE" id="PS51450">
    <property type="entry name" value="LRR"/>
    <property type="match status" value="1"/>
</dbReference>
<accession>B2BXR6</accession>
<evidence type="ECO:0000256" key="7">
    <source>
        <dbReference type="ARBA" id="ARBA00022737"/>
    </source>
</evidence>
<dbReference type="Pfam" id="PF08263">
    <property type="entry name" value="LRRNT_2"/>
    <property type="match status" value="1"/>
</dbReference>
<keyword evidence="4" id="KW-0433">Leucine-rich repeat</keyword>
<dbReference type="Pfam" id="PF13855">
    <property type="entry name" value="LRR_8"/>
    <property type="match status" value="3"/>
</dbReference>
<reference evidence="15" key="1">
    <citation type="submission" date="2007-09" db="EMBL/GenBank/DDBJ databases">
        <title>Adaptive radiation of a tandemly repeated short chain dehydrogenase encoding gene family in Brassicales.</title>
        <authorList>
            <person name="Navarro-Quezada A.R."/>
            <person name="Schmid K.J."/>
        </authorList>
    </citation>
    <scope>NUCLEOTIDE SEQUENCE</scope>
</reference>
<evidence type="ECO:0000256" key="8">
    <source>
        <dbReference type="ARBA" id="ARBA00022989"/>
    </source>
</evidence>
<evidence type="ECO:0000256" key="9">
    <source>
        <dbReference type="ARBA" id="ARBA00023136"/>
    </source>
</evidence>
<keyword evidence="11" id="KW-0325">Glycoprotein</keyword>
<feature type="domain" description="Leucine-rich repeat-containing N-terminal plant-type" evidence="14">
    <location>
        <begin position="22"/>
        <end position="68"/>
    </location>
</feature>
<evidence type="ECO:0000256" key="11">
    <source>
        <dbReference type="ARBA" id="ARBA00023180"/>
    </source>
</evidence>
<evidence type="ECO:0000256" key="12">
    <source>
        <dbReference type="SAM" id="Phobius"/>
    </source>
</evidence>
<dbReference type="SUPFAM" id="SSF52058">
    <property type="entry name" value="L domain-like"/>
    <property type="match status" value="3"/>
</dbReference>
<dbReference type="SMART" id="SM00369">
    <property type="entry name" value="LRR_TYP"/>
    <property type="match status" value="9"/>
</dbReference>
<dbReference type="EMBL" id="EU162609">
    <property type="protein sequence ID" value="ABW81103.1"/>
    <property type="molecule type" value="Genomic_DNA"/>
</dbReference>
<evidence type="ECO:0000256" key="13">
    <source>
        <dbReference type="SAM" id="SignalP"/>
    </source>
</evidence>
<dbReference type="GO" id="GO:0005886">
    <property type="term" value="C:plasma membrane"/>
    <property type="evidence" value="ECO:0007669"/>
    <property type="project" value="UniProtKB-SubCell"/>
</dbReference>
<feature type="chain" id="PRO_5002776313" description="Leucine-rich repeat-containing N-terminal plant-type domain-containing protein" evidence="13">
    <location>
        <begin position="21"/>
        <end position="908"/>
    </location>
</feature>
<comment type="similarity">
    <text evidence="2">Belongs to the RLP family.</text>
</comment>
<dbReference type="FunFam" id="3.80.10.10:FF:000213">
    <property type="entry name" value="Tyrosine-sulfated glycopeptide receptor 1"/>
    <property type="match status" value="1"/>
</dbReference>
<evidence type="ECO:0000313" key="15">
    <source>
        <dbReference type="EMBL" id="ABW81103.1"/>
    </source>
</evidence>
<dbReference type="PRINTS" id="PR00019">
    <property type="entry name" value="LEURICHRPT"/>
</dbReference>
<keyword evidence="6 13" id="KW-0732">Signal</keyword>